<evidence type="ECO:0000256" key="2">
    <source>
        <dbReference type="ARBA" id="ARBA00005563"/>
    </source>
</evidence>
<dbReference type="OMA" id="VCWMRLE"/>
<dbReference type="PANTHER" id="PTHR12900">
    <property type="entry name" value="MITOTIC AND DNA DAMAGE CHECKPOINT PROTEIN HUS1"/>
    <property type="match status" value="1"/>
</dbReference>
<name>A0A8I6SLU5_CIMLE</name>
<dbReference type="GO" id="GO:0005730">
    <property type="term" value="C:nucleolus"/>
    <property type="evidence" value="ECO:0007669"/>
    <property type="project" value="InterPro"/>
</dbReference>
<dbReference type="GO" id="GO:0006289">
    <property type="term" value="P:nucleotide-excision repair"/>
    <property type="evidence" value="ECO:0007669"/>
    <property type="project" value="TreeGrafter"/>
</dbReference>
<comment type="similarity">
    <text evidence="2 4">Belongs to the HUS1 family.</text>
</comment>
<evidence type="ECO:0000313" key="6">
    <source>
        <dbReference type="Proteomes" id="UP000494040"/>
    </source>
</evidence>
<evidence type="ECO:0000256" key="1">
    <source>
        <dbReference type="ARBA" id="ARBA00004123"/>
    </source>
</evidence>
<dbReference type="GO" id="GO:0000723">
    <property type="term" value="P:telomere maintenance"/>
    <property type="evidence" value="ECO:0007669"/>
    <property type="project" value="TreeGrafter"/>
</dbReference>
<proteinExistence type="inferred from homology"/>
<dbReference type="KEGG" id="clec:106663420"/>
<dbReference type="OrthoDB" id="10063861at2759"/>
<dbReference type="InterPro" id="IPR016580">
    <property type="entry name" value="HUS1"/>
</dbReference>
<dbReference type="RefSeq" id="XP_024083526.1">
    <property type="nucleotide sequence ID" value="XM_024227758.1"/>
</dbReference>
<dbReference type="GO" id="GO:0000724">
    <property type="term" value="P:double-strand break repair via homologous recombination"/>
    <property type="evidence" value="ECO:0007669"/>
    <property type="project" value="TreeGrafter"/>
</dbReference>
<evidence type="ECO:0000256" key="3">
    <source>
        <dbReference type="ARBA" id="ARBA00023242"/>
    </source>
</evidence>
<dbReference type="CTD" id="40598"/>
<dbReference type="Pfam" id="PF04005">
    <property type="entry name" value="Hus1"/>
    <property type="match status" value="1"/>
</dbReference>
<reference evidence="5" key="1">
    <citation type="submission" date="2022-01" db="UniProtKB">
        <authorList>
            <consortium name="EnsemblMetazoa"/>
        </authorList>
    </citation>
    <scope>IDENTIFICATION</scope>
</reference>
<evidence type="ECO:0000313" key="5">
    <source>
        <dbReference type="EnsemblMetazoa" id="XP_024083526.1"/>
    </source>
</evidence>
<organism evidence="5 6">
    <name type="scientific">Cimex lectularius</name>
    <name type="common">Bed bug</name>
    <name type="synonym">Acanthia lectularia</name>
    <dbReference type="NCBI Taxonomy" id="79782"/>
    <lineage>
        <taxon>Eukaryota</taxon>
        <taxon>Metazoa</taxon>
        <taxon>Ecdysozoa</taxon>
        <taxon>Arthropoda</taxon>
        <taxon>Hexapoda</taxon>
        <taxon>Insecta</taxon>
        <taxon>Pterygota</taxon>
        <taxon>Neoptera</taxon>
        <taxon>Paraneoptera</taxon>
        <taxon>Hemiptera</taxon>
        <taxon>Heteroptera</taxon>
        <taxon>Panheteroptera</taxon>
        <taxon>Cimicomorpha</taxon>
        <taxon>Cimicidae</taxon>
        <taxon>Cimex</taxon>
    </lineage>
</organism>
<keyword evidence="6" id="KW-1185">Reference proteome</keyword>
<dbReference type="GO" id="GO:0030896">
    <property type="term" value="C:checkpoint clamp complex"/>
    <property type="evidence" value="ECO:0007669"/>
    <property type="project" value="InterPro"/>
</dbReference>
<protein>
    <recommendedName>
        <fullName evidence="4">Checkpoint protein</fullName>
    </recommendedName>
</protein>
<dbReference type="GeneID" id="106663420"/>
<evidence type="ECO:0000256" key="4">
    <source>
        <dbReference type="PIRNR" id="PIRNR011312"/>
    </source>
</evidence>
<dbReference type="EnsemblMetazoa" id="XM_024227758.1">
    <property type="protein sequence ID" value="XP_024083526.1"/>
    <property type="gene ID" value="LOC106663420"/>
</dbReference>
<dbReference type="Proteomes" id="UP000494040">
    <property type="component" value="Unassembled WGS sequence"/>
</dbReference>
<comment type="subcellular location">
    <subcellularLocation>
        <location evidence="1">Nucleus</location>
    </subcellularLocation>
</comment>
<dbReference type="PANTHER" id="PTHR12900:SF0">
    <property type="entry name" value="CHECKPOINT PROTEIN"/>
    <property type="match status" value="1"/>
</dbReference>
<keyword evidence="3" id="KW-0539">Nucleus</keyword>
<dbReference type="GO" id="GO:0035861">
    <property type="term" value="C:site of double-strand break"/>
    <property type="evidence" value="ECO:0007669"/>
    <property type="project" value="TreeGrafter"/>
</dbReference>
<accession>A0A8I6SLU5</accession>
<dbReference type="GO" id="GO:0044778">
    <property type="term" value="P:meiotic DNA integrity checkpoint signaling"/>
    <property type="evidence" value="ECO:0007669"/>
    <property type="project" value="TreeGrafter"/>
</dbReference>
<dbReference type="PIRSF" id="PIRSF011312">
    <property type="entry name" value="Cell_cycle_HUS1"/>
    <property type="match status" value="1"/>
</dbReference>
<dbReference type="AlphaFoldDB" id="A0A8I6SLU5"/>
<dbReference type="GO" id="GO:0031573">
    <property type="term" value="P:mitotic intra-S DNA damage checkpoint signaling"/>
    <property type="evidence" value="ECO:0007669"/>
    <property type="project" value="TreeGrafter"/>
</dbReference>
<dbReference type="Gene3D" id="3.70.10.10">
    <property type="match status" value="1"/>
</dbReference>
<dbReference type="InterPro" id="IPR007150">
    <property type="entry name" value="HUS1/Mec3"/>
</dbReference>
<dbReference type="GO" id="GO:0033314">
    <property type="term" value="P:mitotic DNA replication checkpoint signaling"/>
    <property type="evidence" value="ECO:0007669"/>
    <property type="project" value="TreeGrafter"/>
</dbReference>
<sequence>MNHEVQGKDDRSSEHEKSSCLVIASTISKLAKRCVLRMNTVHFSLMVCDENSSPKQILFWCILKTAQFFSDFIIKGISDENEIFLELPPDMLATSLSALKSTNSNVRCVKIRLTDKTTPCMTIEIELTTEYGMKRSYVHDIPVNLIPVTSWSDYSDPPVKDYSVSVELCQFKKIKMVLERFKKLGPYVSISITPDDLLCTTISASTVTVTTIFQNSRVCYKKENEGEQKVRVDVKRLCQLLSCEQLMPRQTTLHFFENKMIHFDLNCDNFNLHFYLLTVEE</sequence>